<dbReference type="InterPro" id="IPR027417">
    <property type="entry name" value="P-loop_NTPase"/>
</dbReference>
<dbReference type="PANTHER" id="PTHR16305:SF35">
    <property type="entry name" value="TRANSCRIPTIONAL ACTIVATOR DOMAIN"/>
    <property type="match status" value="1"/>
</dbReference>
<comment type="caution">
    <text evidence="4">The sequence shown here is derived from an EMBL/GenBank/DDBJ whole genome shotgun (WGS) entry which is preliminary data.</text>
</comment>
<dbReference type="SUPFAM" id="SSF48452">
    <property type="entry name" value="TPR-like"/>
    <property type="match status" value="1"/>
</dbReference>
<dbReference type="InterPro" id="IPR036388">
    <property type="entry name" value="WH-like_DNA-bd_sf"/>
</dbReference>
<keyword evidence="1" id="KW-0547">Nucleotide-binding</keyword>
<evidence type="ECO:0000313" key="4">
    <source>
        <dbReference type="EMBL" id="GAA1874855.1"/>
    </source>
</evidence>
<feature type="domain" description="HTH luxR-type" evidence="3">
    <location>
        <begin position="853"/>
        <end position="918"/>
    </location>
</feature>
<dbReference type="Gene3D" id="1.25.40.10">
    <property type="entry name" value="Tetratricopeptide repeat domain"/>
    <property type="match status" value="1"/>
</dbReference>
<sequence>MPLVYGGAANGPSWKPRIRGTDTPVHPRFVGRAAELAALTARLEAALAGEPAVVLVTGEPGIGKTRLAAELERLAGAHAVPVLWGGCSEDEGAPAYWPWRRVLRSWRALGGEVPAALAAIEGGETDAAGPAARFALFDAVASFLTTAAAPAGLVVLLDDLQWADPDAIALLAHVARETGPARLLVIGTARPAEQRNPLAGLRAARIELTGLAADEVAQLTGAGPDSGAALRARTGGNPFFVRALEGAGATVPGTVREVVAQRVARLPAPCRAQLGRAAVVGRECEIALLSGPDPLGALRPALDDGLLERIGGRVRFAHDLLREAILVDLPARAEIHAAVAAQLAPRAADPDVLPELAKHALAALPLGDRDRALRWAREAGELALRTLAHGEAARLFGRVLDEHADPPAGRLDLLLRTAEVLGWSHAIGAASERAAEAAELARKLGDVEGLGRAALVLPGVSEFDWLRLCGPWAVEALAGLPEADSALRARLLAQHAHAHALAGDTGLMDRVSAEALAMAERLDDPRALADALRARQLARAGPDGNAERLELGTRLLALADRTRDPDDALWGRLWRFDALLQAGRIDQAETETERLAPLVARLRRPLAEVHVLRCRIATLFGRGSWAELHALNREVEELGRHGGHEGVRLTAVAVRYLVTIQTGEDEPDRPTLLALAAAAREPQALLIQSNIALWYVTEGQRDLAVPWYRRVPPTGSPRIPNYSSLVVEACRAVVATELGDRAAADSCYLWLRPHADLHLVGGAGGITTSGSMHLYTGIAAVGAGRSEAAVRHLRRAVEINAAAGLDPFTAAAQVRLAEELRRRDHRAEADELARAALVTARRLGLKPLLARLEKAGTGPLSAREAEIAAFVGEGLTNRQIAATAHISERTVETHVQHILAKLGFSGRSQIAAWVASRDR</sequence>
<gene>
    <name evidence="4" type="ORF">GCM10009836_65030</name>
</gene>
<dbReference type="InterPro" id="IPR016032">
    <property type="entry name" value="Sig_transdc_resp-reg_C-effctor"/>
</dbReference>
<dbReference type="Gene3D" id="3.40.50.300">
    <property type="entry name" value="P-loop containing nucleotide triphosphate hydrolases"/>
    <property type="match status" value="1"/>
</dbReference>
<evidence type="ECO:0000256" key="2">
    <source>
        <dbReference type="ARBA" id="ARBA00022840"/>
    </source>
</evidence>
<dbReference type="SMART" id="SM00421">
    <property type="entry name" value="HTH_LUXR"/>
    <property type="match status" value="1"/>
</dbReference>
<protein>
    <submittedName>
        <fullName evidence="4">AAA family ATPase</fullName>
    </submittedName>
</protein>
<dbReference type="Pfam" id="PF00196">
    <property type="entry name" value="GerE"/>
    <property type="match status" value="1"/>
</dbReference>
<dbReference type="InterPro" id="IPR000792">
    <property type="entry name" value="Tscrpt_reg_LuxR_C"/>
</dbReference>
<name>A0ABN2NLZ5_9PSEU</name>
<evidence type="ECO:0000256" key="1">
    <source>
        <dbReference type="ARBA" id="ARBA00022741"/>
    </source>
</evidence>
<evidence type="ECO:0000259" key="3">
    <source>
        <dbReference type="PROSITE" id="PS50043"/>
    </source>
</evidence>
<keyword evidence="2" id="KW-0067">ATP-binding</keyword>
<dbReference type="SUPFAM" id="SSF46894">
    <property type="entry name" value="C-terminal effector domain of the bipartite response regulators"/>
    <property type="match status" value="1"/>
</dbReference>
<dbReference type="SUPFAM" id="SSF52540">
    <property type="entry name" value="P-loop containing nucleoside triphosphate hydrolases"/>
    <property type="match status" value="1"/>
</dbReference>
<accession>A0ABN2NLZ5</accession>
<dbReference type="InterPro" id="IPR011990">
    <property type="entry name" value="TPR-like_helical_dom_sf"/>
</dbReference>
<dbReference type="PROSITE" id="PS50043">
    <property type="entry name" value="HTH_LUXR_2"/>
    <property type="match status" value="1"/>
</dbReference>
<dbReference type="CDD" id="cd06170">
    <property type="entry name" value="LuxR_C_like"/>
    <property type="match status" value="1"/>
</dbReference>
<reference evidence="4 5" key="1">
    <citation type="journal article" date="2019" name="Int. J. Syst. Evol. Microbiol.">
        <title>The Global Catalogue of Microorganisms (GCM) 10K type strain sequencing project: providing services to taxonomists for standard genome sequencing and annotation.</title>
        <authorList>
            <consortium name="The Broad Institute Genomics Platform"/>
            <consortium name="The Broad Institute Genome Sequencing Center for Infectious Disease"/>
            <person name="Wu L."/>
            <person name="Ma J."/>
        </authorList>
    </citation>
    <scope>NUCLEOTIDE SEQUENCE [LARGE SCALE GENOMIC DNA]</scope>
    <source>
        <strain evidence="4 5">JCM 16009</strain>
    </source>
</reference>
<dbReference type="Pfam" id="PF13191">
    <property type="entry name" value="AAA_16"/>
    <property type="match status" value="1"/>
</dbReference>
<evidence type="ECO:0000313" key="5">
    <source>
        <dbReference type="Proteomes" id="UP001500449"/>
    </source>
</evidence>
<dbReference type="PANTHER" id="PTHR16305">
    <property type="entry name" value="TESTICULAR SOLUBLE ADENYLYL CYCLASE"/>
    <property type="match status" value="1"/>
</dbReference>
<organism evidence="4 5">
    <name type="scientific">Pseudonocardia ailaonensis</name>
    <dbReference type="NCBI Taxonomy" id="367279"/>
    <lineage>
        <taxon>Bacteria</taxon>
        <taxon>Bacillati</taxon>
        <taxon>Actinomycetota</taxon>
        <taxon>Actinomycetes</taxon>
        <taxon>Pseudonocardiales</taxon>
        <taxon>Pseudonocardiaceae</taxon>
        <taxon>Pseudonocardia</taxon>
    </lineage>
</organism>
<dbReference type="PRINTS" id="PR00038">
    <property type="entry name" value="HTHLUXR"/>
</dbReference>
<dbReference type="Gene3D" id="1.10.10.10">
    <property type="entry name" value="Winged helix-like DNA-binding domain superfamily/Winged helix DNA-binding domain"/>
    <property type="match status" value="1"/>
</dbReference>
<dbReference type="Proteomes" id="UP001500449">
    <property type="component" value="Unassembled WGS sequence"/>
</dbReference>
<dbReference type="EMBL" id="BAAAQK010000028">
    <property type="protein sequence ID" value="GAA1874855.1"/>
    <property type="molecule type" value="Genomic_DNA"/>
</dbReference>
<proteinExistence type="predicted"/>
<dbReference type="InterPro" id="IPR041664">
    <property type="entry name" value="AAA_16"/>
</dbReference>
<keyword evidence="5" id="KW-1185">Reference proteome</keyword>